<sequence>MRIWYTLLLFHVAAMIHAQQGFISLDCGSSPGTNYTENGINFVSDEGFIESGVPNDTIYPKDHTLRRKFRSHRSFPENERNCYTLRPHNGKNTRYLIRAEFLYGGDKGQAPQFDLYIGADYWTTHTNSQTSDSTYNEIIHVTLSEYINVCLVNTGYGPPYITALLLRPLDITMNDDDKYDRLWNPISLDGCKAVQSSDTVSLGPNNEEQVPSKVMSTAITPTNSTGAIVFSVNADNTIDEYIFYIHLAEVQKLETNQTREVNIYINGELNGPFPVSTSMTTIRRDNNNHI</sequence>
<dbReference type="PANTHER" id="PTHR45631:SF202">
    <property type="entry name" value="SENESCENCE-INDUCED RECEPTOR-LIKE SERINE_THREONINE-PROTEIN KINASE"/>
    <property type="match status" value="1"/>
</dbReference>
<dbReference type="InterPro" id="IPR024788">
    <property type="entry name" value="Malectin-like_Carb-bd_dom"/>
</dbReference>
<dbReference type="Proteomes" id="UP001206925">
    <property type="component" value="Unassembled WGS sequence"/>
</dbReference>
<comment type="caution">
    <text evidence="4">The sequence shown here is derived from an EMBL/GenBank/DDBJ whole genome shotgun (WGS) entry which is preliminary data.</text>
</comment>
<gene>
    <name evidence="4" type="ORF">M8C21_031629</name>
</gene>
<dbReference type="Pfam" id="PF12819">
    <property type="entry name" value="Malectin_like"/>
    <property type="match status" value="2"/>
</dbReference>
<name>A0AAD5G4X3_AMBAR</name>
<dbReference type="EMBL" id="JAMZMK010011337">
    <property type="protein sequence ID" value="KAI7727676.1"/>
    <property type="molecule type" value="Genomic_DNA"/>
</dbReference>
<feature type="signal peptide" evidence="2">
    <location>
        <begin position="1"/>
        <end position="18"/>
    </location>
</feature>
<dbReference type="GO" id="GO:0016020">
    <property type="term" value="C:membrane"/>
    <property type="evidence" value="ECO:0007669"/>
    <property type="project" value="UniProtKB-SubCell"/>
</dbReference>
<feature type="chain" id="PRO_5042056293" description="Malectin-like domain-containing protein" evidence="2">
    <location>
        <begin position="19"/>
        <end position="290"/>
    </location>
</feature>
<evidence type="ECO:0000256" key="1">
    <source>
        <dbReference type="ARBA" id="ARBA00004167"/>
    </source>
</evidence>
<feature type="domain" description="Malectin-like" evidence="3">
    <location>
        <begin position="174"/>
        <end position="276"/>
    </location>
</feature>
<protein>
    <recommendedName>
        <fullName evidence="3">Malectin-like domain-containing protein</fullName>
    </recommendedName>
</protein>
<keyword evidence="2" id="KW-0732">Signal</keyword>
<dbReference type="PANTHER" id="PTHR45631">
    <property type="entry name" value="OS07G0107800 PROTEIN-RELATED"/>
    <property type="match status" value="1"/>
</dbReference>
<proteinExistence type="predicted"/>
<evidence type="ECO:0000259" key="3">
    <source>
        <dbReference type="Pfam" id="PF12819"/>
    </source>
</evidence>
<evidence type="ECO:0000256" key="2">
    <source>
        <dbReference type="SAM" id="SignalP"/>
    </source>
</evidence>
<organism evidence="4 5">
    <name type="scientific">Ambrosia artemisiifolia</name>
    <name type="common">Common ragweed</name>
    <dbReference type="NCBI Taxonomy" id="4212"/>
    <lineage>
        <taxon>Eukaryota</taxon>
        <taxon>Viridiplantae</taxon>
        <taxon>Streptophyta</taxon>
        <taxon>Embryophyta</taxon>
        <taxon>Tracheophyta</taxon>
        <taxon>Spermatophyta</taxon>
        <taxon>Magnoliopsida</taxon>
        <taxon>eudicotyledons</taxon>
        <taxon>Gunneridae</taxon>
        <taxon>Pentapetalae</taxon>
        <taxon>asterids</taxon>
        <taxon>campanulids</taxon>
        <taxon>Asterales</taxon>
        <taxon>Asteraceae</taxon>
        <taxon>Asteroideae</taxon>
        <taxon>Heliantheae alliance</taxon>
        <taxon>Heliantheae</taxon>
        <taxon>Ambrosia</taxon>
    </lineage>
</organism>
<accession>A0AAD5G4X3</accession>
<evidence type="ECO:0000313" key="4">
    <source>
        <dbReference type="EMBL" id="KAI7727676.1"/>
    </source>
</evidence>
<evidence type="ECO:0000313" key="5">
    <source>
        <dbReference type="Proteomes" id="UP001206925"/>
    </source>
</evidence>
<dbReference type="AlphaFoldDB" id="A0AAD5G4X3"/>
<comment type="subcellular location">
    <subcellularLocation>
        <location evidence="1">Membrane</location>
        <topology evidence="1">Single-pass membrane protein</topology>
    </subcellularLocation>
</comment>
<keyword evidence="5" id="KW-1185">Reference proteome</keyword>
<reference evidence="4" key="1">
    <citation type="submission" date="2022-06" db="EMBL/GenBank/DDBJ databases">
        <title>Uncovering the hologenomic basis of an extraordinary plant invasion.</title>
        <authorList>
            <person name="Bieker V.C."/>
            <person name="Martin M.D."/>
            <person name="Gilbert T."/>
            <person name="Hodgins K."/>
            <person name="Battlay P."/>
            <person name="Petersen B."/>
            <person name="Wilson J."/>
        </authorList>
    </citation>
    <scope>NUCLEOTIDE SEQUENCE</scope>
    <source>
        <strain evidence="4">AA19_3_7</strain>
        <tissue evidence="4">Leaf</tissue>
    </source>
</reference>
<feature type="domain" description="Malectin-like" evidence="3">
    <location>
        <begin position="25"/>
        <end position="172"/>
    </location>
</feature>